<name>A0A9X3I4F5_9ACTN</name>
<feature type="transmembrane region" description="Helical" evidence="5">
    <location>
        <begin position="296"/>
        <end position="315"/>
    </location>
</feature>
<evidence type="ECO:0000313" key="8">
    <source>
        <dbReference type="Proteomes" id="UP001143347"/>
    </source>
</evidence>
<dbReference type="SUPFAM" id="SSF103473">
    <property type="entry name" value="MFS general substrate transporter"/>
    <property type="match status" value="1"/>
</dbReference>
<dbReference type="Gene3D" id="1.20.1250.20">
    <property type="entry name" value="MFS general substrate transporter like domains"/>
    <property type="match status" value="2"/>
</dbReference>
<reference evidence="7" key="1">
    <citation type="submission" date="2022-10" db="EMBL/GenBank/DDBJ databases">
        <title>WGS of marine actinomycetes from Thailand.</title>
        <authorList>
            <person name="Thawai C."/>
        </authorList>
    </citation>
    <scope>NUCLEOTIDE SEQUENCE</scope>
    <source>
        <strain evidence="7">SW21</strain>
    </source>
</reference>
<feature type="transmembrane region" description="Helical" evidence="5">
    <location>
        <begin position="57"/>
        <end position="77"/>
    </location>
</feature>
<feature type="transmembrane region" description="Helical" evidence="5">
    <location>
        <begin position="229"/>
        <end position="251"/>
    </location>
</feature>
<dbReference type="AlphaFoldDB" id="A0A9X3I4F5"/>
<evidence type="ECO:0000313" key="7">
    <source>
        <dbReference type="EMBL" id="MCX2964662.1"/>
    </source>
</evidence>
<organism evidence="7 8">
    <name type="scientific">Gordonia aquimaris</name>
    <dbReference type="NCBI Taxonomy" id="2984863"/>
    <lineage>
        <taxon>Bacteria</taxon>
        <taxon>Bacillati</taxon>
        <taxon>Actinomycetota</taxon>
        <taxon>Actinomycetes</taxon>
        <taxon>Mycobacteriales</taxon>
        <taxon>Gordoniaceae</taxon>
        <taxon>Gordonia</taxon>
    </lineage>
</organism>
<feature type="transmembrane region" description="Helical" evidence="5">
    <location>
        <begin position="116"/>
        <end position="140"/>
    </location>
</feature>
<dbReference type="GO" id="GO:0005886">
    <property type="term" value="C:plasma membrane"/>
    <property type="evidence" value="ECO:0007669"/>
    <property type="project" value="UniProtKB-SubCell"/>
</dbReference>
<comment type="caution">
    <text evidence="7">The sequence shown here is derived from an EMBL/GenBank/DDBJ whole genome shotgun (WGS) entry which is preliminary data.</text>
</comment>
<keyword evidence="2 5" id="KW-0812">Transmembrane</keyword>
<dbReference type="Pfam" id="PF07690">
    <property type="entry name" value="MFS_1"/>
    <property type="match status" value="1"/>
</dbReference>
<dbReference type="PANTHER" id="PTHR23527">
    <property type="entry name" value="BLL3282 PROTEIN"/>
    <property type="match status" value="1"/>
</dbReference>
<feature type="domain" description="Major facilitator superfamily (MFS) profile" evidence="6">
    <location>
        <begin position="23"/>
        <end position="407"/>
    </location>
</feature>
<dbReference type="InterPro" id="IPR052952">
    <property type="entry name" value="MFS-Transporter"/>
</dbReference>
<feature type="transmembrane region" description="Helical" evidence="5">
    <location>
        <begin position="161"/>
        <end position="177"/>
    </location>
</feature>
<keyword evidence="8" id="KW-1185">Reference proteome</keyword>
<feature type="transmembrane region" description="Helical" evidence="5">
    <location>
        <begin position="21"/>
        <end position="45"/>
    </location>
</feature>
<dbReference type="Proteomes" id="UP001143347">
    <property type="component" value="Unassembled WGS sequence"/>
</dbReference>
<comment type="subcellular location">
    <subcellularLocation>
        <location evidence="1">Cell membrane</location>
        <topology evidence="1">Multi-pass membrane protein</topology>
    </subcellularLocation>
</comment>
<gene>
    <name evidence="7" type="ORF">OSB52_11220</name>
</gene>
<evidence type="ECO:0000256" key="5">
    <source>
        <dbReference type="SAM" id="Phobius"/>
    </source>
</evidence>
<evidence type="ECO:0000256" key="1">
    <source>
        <dbReference type="ARBA" id="ARBA00004651"/>
    </source>
</evidence>
<evidence type="ECO:0000256" key="4">
    <source>
        <dbReference type="ARBA" id="ARBA00023136"/>
    </source>
</evidence>
<dbReference type="GO" id="GO:0022857">
    <property type="term" value="F:transmembrane transporter activity"/>
    <property type="evidence" value="ECO:0007669"/>
    <property type="project" value="InterPro"/>
</dbReference>
<sequence>MDRVAETPVRTQPTMTAARRWTMLCCALVAAMTTTCAVSGVAYLIPALHTEHGMSLAAGSVLATVPTVGLMLLIIPWGALLDRYGERRVLTISLCITLAGTIAAVVISAVDAPLWALGAALFVGGLGSGAANGASGRIVVGWFPARQRGTAMGVRQMAQPLGIAVCALTMPLTAQALGVTAALAVPMVVTGLGLIACVVGIVDPPSPPRRPADVTESSTGRNPYRTSGFLARVHGVSVLLVIPQAMMWTFVPTWLIVAHQWPPAAAGVLVTVTQVIGAIGRIVAGRVSDAWGSRMRPIRLIALIAALATMALALTDWLGSPVAPLVMVIASIASVADNGLAFTAIAEYAGPSWSGRGLAIQNTAQYLATSASTPILGALIAASGFPIAFALTAVTPLIAIPLVPRDRQID</sequence>
<evidence type="ECO:0000256" key="2">
    <source>
        <dbReference type="ARBA" id="ARBA00022692"/>
    </source>
</evidence>
<feature type="transmembrane region" description="Helical" evidence="5">
    <location>
        <begin position="263"/>
        <end position="284"/>
    </location>
</feature>
<feature type="transmembrane region" description="Helical" evidence="5">
    <location>
        <begin position="375"/>
        <end position="403"/>
    </location>
</feature>
<dbReference type="PROSITE" id="PS50850">
    <property type="entry name" value="MFS"/>
    <property type="match status" value="1"/>
</dbReference>
<protein>
    <submittedName>
        <fullName evidence="7">MFS transporter</fullName>
    </submittedName>
</protein>
<evidence type="ECO:0000256" key="3">
    <source>
        <dbReference type="ARBA" id="ARBA00022989"/>
    </source>
</evidence>
<dbReference type="RefSeq" id="WP_266061693.1">
    <property type="nucleotide sequence ID" value="NZ_JAPKFM010000010.1"/>
</dbReference>
<dbReference type="EMBL" id="JAPKFM010000010">
    <property type="protein sequence ID" value="MCX2964662.1"/>
    <property type="molecule type" value="Genomic_DNA"/>
</dbReference>
<feature type="transmembrane region" description="Helical" evidence="5">
    <location>
        <begin position="89"/>
        <end position="110"/>
    </location>
</feature>
<keyword evidence="4 5" id="KW-0472">Membrane</keyword>
<dbReference type="InterPro" id="IPR020846">
    <property type="entry name" value="MFS_dom"/>
</dbReference>
<dbReference type="InterPro" id="IPR011701">
    <property type="entry name" value="MFS"/>
</dbReference>
<accession>A0A9X3I4F5</accession>
<dbReference type="PANTHER" id="PTHR23527:SF1">
    <property type="entry name" value="BLL3282 PROTEIN"/>
    <property type="match status" value="1"/>
</dbReference>
<proteinExistence type="predicted"/>
<keyword evidence="3 5" id="KW-1133">Transmembrane helix</keyword>
<evidence type="ECO:0000259" key="6">
    <source>
        <dbReference type="PROSITE" id="PS50850"/>
    </source>
</evidence>
<dbReference type="InterPro" id="IPR036259">
    <property type="entry name" value="MFS_trans_sf"/>
</dbReference>
<feature type="transmembrane region" description="Helical" evidence="5">
    <location>
        <begin position="183"/>
        <end position="202"/>
    </location>
</feature>